<evidence type="ECO:0000313" key="4">
    <source>
        <dbReference type="EMBL" id="EMI19804.1"/>
    </source>
</evidence>
<dbReference type="InterPro" id="IPR028098">
    <property type="entry name" value="Glyco_trans_4-like_N"/>
</dbReference>
<comment type="caution">
    <text evidence="4">The sequence shown here is derived from an EMBL/GenBank/DDBJ whole genome shotgun (WGS) entry which is preliminary data.</text>
</comment>
<dbReference type="Proteomes" id="UP000011991">
    <property type="component" value="Unassembled WGS sequence"/>
</dbReference>
<dbReference type="EC" id="2.4.-.-" evidence="4"/>
<dbReference type="SUPFAM" id="SSF53756">
    <property type="entry name" value="UDP-Glycosyltransferase/glycogen phosphorylase"/>
    <property type="match status" value="1"/>
</dbReference>
<evidence type="ECO:0000259" key="3">
    <source>
        <dbReference type="Pfam" id="PF13439"/>
    </source>
</evidence>
<dbReference type="GO" id="GO:0009103">
    <property type="term" value="P:lipopolysaccharide biosynthetic process"/>
    <property type="evidence" value="ECO:0007669"/>
    <property type="project" value="TreeGrafter"/>
</dbReference>
<sequence>MERYQHGICSAHANLGATTSALVQSRIEIENTHGYRVIPFASPQDSRRDRRKQLRQTITPLLANSRSATFVSHHASVSYHVTDLIGDHDHVVHFQGPWAEEAAVEGAPKWKTFLQRRQERKVYQSADRIITLSTAFKTLVVDRFGVDPDRVHVIPGAIDASAADPAITRAEARERLDWPADREIVLSIRRLCRRVGVDVLIQAAIDVVRNHPDVLFMIGGTGPLKSELESLIQQHQLQKNVRLLGFVADSDLQIAYRAADYSILPTQALEGFGLVTLESMATGTPSIVTPVGSLPEVVGPLSESLILPGKSADQIAIGLSEIFAGKRDIPGDEACREYVRSKYDWSVIAPRVLEVYRGSSS</sequence>
<dbReference type="Pfam" id="PF00534">
    <property type="entry name" value="Glycos_transf_1"/>
    <property type="match status" value="1"/>
</dbReference>
<dbReference type="Pfam" id="PF13439">
    <property type="entry name" value="Glyco_transf_4"/>
    <property type="match status" value="1"/>
</dbReference>
<dbReference type="PANTHER" id="PTHR46401">
    <property type="entry name" value="GLYCOSYLTRANSFERASE WBBK-RELATED"/>
    <property type="match status" value="1"/>
</dbReference>
<keyword evidence="5" id="KW-1185">Reference proteome</keyword>
<name>M5S0X2_9BACT</name>
<dbReference type="Gene3D" id="3.40.50.2000">
    <property type="entry name" value="Glycogen Phosphorylase B"/>
    <property type="match status" value="2"/>
</dbReference>
<keyword evidence="1 4" id="KW-0808">Transferase</keyword>
<dbReference type="EMBL" id="ANOG01000476">
    <property type="protein sequence ID" value="EMI19804.1"/>
    <property type="molecule type" value="Genomic_DNA"/>
</dbReference>
<feature type="domain" description="Glycosyltransferase subfamily 4-like N-terminal" evidence="3">
    <location>
        <begin position="33"/>
        <end position="160"/>
    </location>
</feature>
<evidence type="ECO:0000313" key="5">
    <source>
        <dbReference type="Proteomes" id="UP000011991"/>
    </source>
</evidence>
<dbReference type="AlphaFoldDB" id="M5S0X2"/>
<organism evidence="4 5">
    <name type="scientific">Rhodopirellula maiorica SM1</name>
    <dbReference type="NCBI Taxonomy" id="1265738"/>
    <lineage>
        <taxon>Bacteria</taxon>
        <taxon>Pseudomonadati</taxon>
        <taxon>Planctomycetota</taxon>
        <taxon>Planctomycetia</taxon>
        <taxon>Pirellulales</taxon>
        <taxon>Pirellulaceae</taxon>
        <taxon>Novipirellula</taxon>
    </lineage>
</organism>
<gene>
    <name evidence="4" type="ORF">RMSM_03267</name>
</gene>
<dbReference type="CDD" id="cd03801">
    <property type="entry name" value="GT4_PimA-like"/>
    <property type="match status" value="1"/>
</dbReference>
<reference evidence="4 5" key="1">
    <citation type="journal article" date="2013" name="Mar. Genomics">
        <title>Expression of sulfatases in Rhodopirellula baltica and the diversity of sulfatases in the genus Rhodopirellula.</title>
        <authorList>
            <person name="Wegner C.E."/>
            <person name="Richter-Heitmann T."/>
            <person name="Klindworth A."/>
            <person name="Klockow C."/>
            <person name="Richter M."/>
            <person name="Achstetter T."/>
            <person name="Glockner F.O."/>
            <person name="Harder J."/>
        </authorList>
    </citation>
    <scope>NUCLEOTIDE SEQUENCE [LARGE SCALE GENOMIC DNA]</scope>
    <source>
        <strain evidence="4 5">SM1</strain>
    </source>
</reference>
<dbReference type="GO" id="GO:0016757">
    <property type="term" value="F:glycosyltransferase activity"/>
    <property type="evidence" value="ECO:0007669"/>
    <property type="project" value="UniProtKB-KW"/>
</dbReference>
<dbReference type="PATRIC" id="fig|1265738.3.peg.3260"/>
<dbReference type="PANTHER" id="PTHR46401:SF2">
    <property type="entry name" value="GLYCOSYLTRANSFERASE WBBK-RELATED"/>
    <property type="match status" value="1"/>
</dbReference>
<proteinExistence type="predicted"/>
<evidence type="ECO:0000259" key="2">
    <source>
        <dbReference type="Pfam" id="PF00534"/>
    </source>
</evidence>
<dbReference type="RefSeq" id="WP_008697678.1">
    <property type="nucleotide sequence ID" value="NZ_ANOG01000476.1"/>
</dbReference>
<accession>M5S0X2</accession>
<protein>
    <submittedName>
        <fullName evidence="4">Glycosyl transferase group 1</fullName>
        <ecNumber evidence="4">2.4.-.-</ecNumber>
    </submittedName>
</protein>
<feature type="domain" description="Glycosyl transferase family 1" evidence="2">
    <location>
        <begin position="169"/>
        <end position="336"/>
    </location>
</feature>
<keyword evidence="4" id="KW-0328">Glycosyltransferase</keyword>
<evidence type="ECO:0000256" key="1">
    <source>
        <dbReference type="ARBA" id="ARBA00022679"/>
    </source>
</evidence>
<dbReference type="InterPro" id="IPR001296">
    <property type="entry name" value="Glyco_trans_1"/>
</dbReference>